<evidence type="ECO:0000313" key="12">
    <source>
        <dbReference type="EMBL" id="EXL04081.1"/>
    </source>
</evidence>
<dbReference type="InterPro" id="IPR003835">
    <property type="entry name" value="Glyco_trans_19"/>
</dbReference>
<evidence type="ECO:0000256" key="8">
    <source>
        <dbReference type="ARBA" id="ARBA00022679"/>
    </source>
</evidence>
<keyword evidence="6" id="KW-0441">Lipid A biosynthesis</keyword>
<dbReference type="Proteomes" id="UP000019849">
    <property type="component" value="Unassembled WGS sequence"/>
</dbReference>
<keyword evidence="8" id="KW-0808">Transferase</keyword>
<dbReference type="GO" id="GO:0016020">
    <property type="term" value="C:membrane"/>
    <property type="evidence" value="ECO:0007669"/>
    <property type="project" value="GOC"/>
</dbReference>
<dbReference type="Proteomes" id="UP000294958">
    <property type="component" value="Unassembled WGS sequence"/>
</dbReference>
<evidence type="ECO:0000256" key="1">
    <source>
        <dbReference type="ARBA" id="ARBA00002056"/>
    </source>
</evidence>
<dbReference type="HOGENOM" id="CLU_036577_3_0_5"/>
<dbReference type="GO" id="GO:0005543">
    <property type="term" value="F:phospholipid binding"/>
    <property type="evidence" value="ECO:0007669"/>
    <property type="project" value="TreeGrafter"/>
</dbReference>
<evidence type="ECO:0000256" key="4">
    <source>
        <dbReference type="ARBA" id="ARBA00020902"/>
    </source>
</evidence>
<comment type="catalytic activity">
    <reaction evidence="10">
        <text>a lipid X + a UDP-2-N,3-O-bis[(3R)-3-hydroxyacyl]-alpha-D-glucosamine = a lipid A disaccharide + UDP + H(+)</text>
        <dbReference type="Rhea" id="RHEA:67828"/>
        <dbReference type="ChEBI" id="CHEBI:15378"/>
        <dbReference type="ChEBI" id="CHEBI:58223"/>
        <dbReference type="ChEBI" id="CHEBI:137748"/>
        <dbReference type="ChEBI" id="CHEBI:176338"/>
        <dbReference type="ChEBI" id="CHEBI:176343"/>
        <dbReference type="EC" id="2.4.1.182"/>
    </reaction>
</comment>
<keyword evidence="5" id="KW-0444">Lipid biosynthesis</keyword>
<dbReference type="PATRIC" id="fig|69279.3.peg.3205"/>
<evidence type="ECO:0000313" key="14">
    <source>
        <dbReference type="Proteomes" id="UP000019849"/>
    </source>
</evidence>
<reference evidence="13 15" key="2">
    <citation type="submission" date="2019-03" db="EMBL/GenBank/DDBJ databases">
        <title>Genomic Encyclopedia of Type Strains, Phase IV (KMG-IV): sequencing the most valuable type-strain genomes for metagenomic binning, comparative biology and taxonomic classification.</title>
        <authorList>
            <person name="Goeker M."/>
        </authorList>
    </citation>
    <scope>NUCLEOTIDE SEQUENCE [LARGE SCALE GENOMIC DNA]</scope>
    <source>
        <strain evidence="13 15">DSM 11603</strain>
    </source>
</reference>
<dbReference type="eggNOG" id="COG0763">
    <property type="taxonomic scope" value="Bacteria"/>
</dbReference>
<evidence type="ECO:0000256" key="2">
    <source>
        <dbReference type="ARBA" id="ARBA00007868"/>
    </source>
</evidence>
<sequence>MKAERPLRIAIVAGEESGDLLGADLIRALEQQTGRKVDLTGVGGRHLEALGLTSLFNSGEVALMGISAILRDLPRLIRRIGQTAAAIVAAKPDCLVTIDSPDFSLRVARKVRASDPSIPILHYVCPSVWAWRQGRAAAMRPYVDRILCILPFEVGELEKLGGPSGIYVGHRLTQDPGVAIAAAGQDAPRDLSPERTKTLLLLPGSRRGEVSRLLEPFRETVEELRARGHRLRLLLPTVPHVAPMVEKAVAGWAQKPEISAEPDAKWRAFASADAALIASGTVSLELALSGVPMVSCYKLDPVMKPVAPFLLKIWSASLPNLIADRAIVPEFFDRFVRPQTLTRQIEALFAAGGMRDWQKDGFAEVRRRMKTDRPAGTMGAEAVMELIQAQKTG</sequence>
<evidence type="ECO:0000256" key="9">
    <source>
        <dbReference type="ARBA" id="ARBA00023098"/>
    </source>
</evidence>
<name>A0A011UD68_9HYPH</name>
<gene>
    <name evidence="12" type="ORF">BG36_10555</name>
    <name evidence="13" type="ORF">DES43_10867</name>
</gene>
<dbReference type="GO" id="GO:0009245">
    <property type="term" value="P:lipid A biosynthetic process"/>
    <property type="evidence" value="ECO:0007669"/>
    <property type="project" value="UniProtKB-UniRule"/>
</dbReference>
<dbReference type="OrthoDB" id="9801642at2"/>
<dbReference type="STRING" id="69279.BG36_10555"/>
<keyword evidence="9" id="KW-0443">Lipid metabolism</keyword>
<dbReference type="SUPFAM" id="SSF53756">
    <property type="entry name" value="UDP-Glycosyltransferase/glycogen phosphorylase"/>
    <property type="match status" value="1"/>
</dbReference>
<dbReference type="PANTHER" id="PTHR30372:SF4">
    <property type="entry name" value="LIPID-A-DISACCHARIDE SYNTHASE, MITOCHONDRIAL-RELATED"/>
    <property type="match status" value="1"/>
</dbReference>
<evidence type="ECO:0000313" key="13">
    <source>
        <dbReference type="EMBL" id="TDR35643.1"/>
    </source>
</evidence>
<dbReference type="EMBL" id="JENY01000022">
    <property type="protein sequence ID" value="EXL04081.1"/>
    <property type="molecule type" value="Genomic_DNA"/>
</dbReference>
<keyword evidence="15" id="KW-1185">Reference proteome</keyword>
<evidence type="ECO:0000256" key="5">
    <source>
        <dbReference type="ARBA" id="ARBA00022516"/>
    </source>
</evidence>
<proteinExistence type="inferred from homology"/>
<comment type="similarity">
    <text evidence="2">Belongs to the LpxB family.</text>
</comment>
<evidence type="ECO:0000256" key="3">
    <source>
        <dbReference type="ARBA" id="ARBA00012687"/>
    </source>
</evidence>
<dbReference type="RefSeq" id="WP_035028697.1">
    <property type="nucleotide sequence ID" value="NZ_KK073894.1"/>
</dbReference>
<reference evidence="12 14" key="1">
    <citation type="submission" date="2014-02" db="EMBL/GenBank/DDBJ databases">
        <title>Aquamicrobium defluvii Genome sequencing.</title>
        <authorList>
            <person name="Wang X."/>
        </authorList>
    </citation>
    <scope>NUCLEOTIDE SEQUENCE [LARGE SCALE GENOMIC DNA]</scope>
    <source>
        <strain evidence="12 14">W13Z1</strain>
    </source>
</reference>
<evidence type="ECO:0000256" key="10">
    <source>
        <dbReference type="ARBA" id="ARBA00048975"/>
    </source>
</evidence>
<organism evidence="12 14">
    <name type="scientific">Aquamicrobium defluvii</name>
    <dbReference type="NCBI Taxonomy" id="69279"/>
    <lineage>
        <taxon>Bacteria</taxon>
        <taxon>Pseudomonadati</taxon>
        <taxon>Pseudomonadota</taxon>
        <taxon>Alphaproteobacteria</taxon>
        <taxon>Hyphomicrobiales</taxon>
        <taxon>Phyllobacteriaceae</taxon>
        <taxon>Aquamicrobium</taxon>
    </lineage>
</organism>
<dbReference type="PANTHER" id="PTHR30372">
    <property type="entry name" value="LIPID-A-DISACCHARIDE SYNTHASE"/>
    <property type="match status" value="1"/>
</dbReference>
<dbReference type="EMBL" id="SNZF01000008">
    <property type="protein sequence ID" value="TDR35643.1"/>
    <property type="molecule type" value="Genomic_DNA"/>
</dbReference>
<comment type="function">
    <text evidence="1">Condensation of UDP-2,3-diacylglucosamine and 2,3-diacylglucosamine-1-phosphate to form lipid A disaccharide, a precursor of lipid A, a phosphorylated glycolipid that anchors the lipopolysaccharide to the outer membrane of the cell.</text>
</comment>
<dbReference type="AlphaFoldDB" id="A0A011UD68"/>
<dbReference type="NCBIfam" id="TIGR00215">
    <property type="entry name" value="lpxB"/>
    <property type="match status" value="1"/>
</dbReference>
<dbReference type="EC" id="2.4.1.182" evidence="3 11"/>
<evidence type="ECO:0000256" key="6">
    <source>
        <dbReference type="ARBA" id="ARBA00022556"/>
    </source>
</evidence>
<evidence type="ECO:0000256" key="7">
    <source>
        <dbReference type="ARBA" id="ARBA00022676"/>
    </source>
</evidence>
<accession>A0A011UD68</accession>
<dbReference type="Pfam" id="PF02684">
    <property type="entry name" value="LpxB"/>
    <property type="match status" value="1"/>
</dbReference>
<evidence type="ECO:0000256" key="11">
    <source>
        <dbReference type="NCBIfam" id="TIGR00215"/>
    </source>
</evidence>
<evidence type="ECO:0000313" key="15">
    <source>
        <dbReference type="Proteomes" id="UP000294958"/>
    </source>
</evidence>
<keyword evidence="7" id="KW-0328">Glycosyltransferase</keyword>
<comment type="caution">
    <text evidence="12">The sequence shown here is derived from an EMBL/GenBank/DDBJ whole genome shotgun (WGS) entry which is preliminary data.</text>
</comment>
<protein>
    <recommendedName>
        <fullName evidence="4 11">Lipid-A-disaccharide synthase</fullName>
        <ecNumber evidence="3 11">2.4.1.182</ecNumber>
    </recommendedName>
</protein>
<dbReference type="GO" id="GO:0008915">
    <property type="term" value="F:lipid-A-disaccharide synthase activity"/>
    <property type="evidence" value="ECO:0007669"/>
    <property type="project" value="UniProtKB-UniRule"/>
</dbReference>